<keyword evidence="3" id="KW-1185">Reference proteome</keyword>
<sequence>MEVLGNSATPKNRAARISTGKKGKNKSLRVCLHSCENEIKSSSSQLLSLAVSNRSHSAVIVLALLLVVKTCVAARR</sequence>
<dbReference type="Proteomes" id="UP000324222">
    <property type="component" value="Unassembled WGS sequence"/>
</dbReference>
<organism evidence="2 3">
    <name type="scientific">Portunus trituberculatus</name>
    <name type="common">Swimming crab</name>
    <name type="synonym">Neptunus trituberculatus</name>
    <dbReference type="NCBI Taxonomy" id="210409"/>
    <lineage>
        <taxon>Eukaryota</taxon>
        <taxon>Metazoa</taxon>
        <taxon>Ecdysozoa</taxon>
        <taxon>Arthropoda</taxon>
        <taxon>Crustacea</taxon>
        <taxon>Multicrustacea</taxon>
        <taxon>Malacostraca</taxon>
        <taxon>Eumalacostraca</taxon>
        <taxon>Eucarida</taxon>
        <taxon>Decapoda</taxon>
        <taxon>Pleocyemata</taxon>
        <taxon>Brachyura</taxon>
        <taxon>Eubrachyura</taxon>
        <taxon>Portunoidea</taxon>
        <taxon>Portunidae</taxon>
        <taxon>Portuninae</taxon>
        <taxon>Portunus</taxon>
    </lineage>
</organism>
<feature type="compositionally biased region" description="Polar residues" evidence="1">
    <location>
        <begin position="1"/>
        <end position="10"/>
    </location>
</feature>
<proteinExistence type="predicted"/>
<name>A0A5B7FLC8_PORTR</name>
<protein>
    <submittedName>
        <fullName evidence="2">Uncharacterized protein</fullName>
    </submittedName>
</protein>
<comment type="caution">
    <text evidence="2">The sequence shown here is derived from an EMBL/GenBank/DDBJ whole genome shotgun (WGS) entry which is preliminary data.</text>
</comment>
<gene>
    <name evidence="2" type="ORF">E2C01_039434</name>
</gene>
<evidence type="ECO:0000256" key="1">
    <source>
        <dbReference type="SAM" id="MobiDB-lite"/>
    </source>
</evidence>
<accession>A0A5B7FLC8</accession>
<reference evidence="2 3" key="1">
    <citation type="submission" date="2019-05" db="EMBL/GenBank/DDBJ databases">
        <title>Another draft genome of Portunus trituberculatus and its Hox gene families provides insights of decapod evolution.</title>
        <authorList>
            <person name="Jeong J.-H."/>
            <person name="Song I."/>
            <person name="Kim S."/>
            <person name="Choi T."/>
            <person name="Kim D."/>
            <person name="Ryu S."/>
            <person name="Kim W."/>
        </authorList>
    </citation>
    <scope>NUCLEOTIDE SEQUENCE [LARGE SCALE GENOMIC DNA]</scope>
    <source>
        <tissue evidence="2">Muscle</tissue>
    </source>
</reference>
<evidence type="ECO:0000313" key="2">
    <source>
        <dbReference type="EMBL" id="MPC45728.1"/>
    </source>
</evidence>
<dbReference type="EMBL" id="VSRR010006867">
    <property type="protein sequence ID" value="MPC45728.1"/>
    <property type="molecule type" value="Genomic_DNA"/>
</dbReference>
<feature type="region of interest" description="Disordered" evidence="1">
    <location>
        <begin position="1"/>
        <end position="22"/>
    </location>
</feature>
<dbReference type="AlphaFoldDB" id="A0A5B7FLC8"/>
<evidence type="ECO:0000313" key="3">
    <source>
        <dbReference type="Proteomes" id="UP000324222"/>
    </source>
</evidence>